<keyword evidence="1" id="KW-0812">Transmembrane</keyword>
<dbReference type="EMBL" id="MN739029">
    <property type="protein sequence ID" value="QHT36033.1"/>
    <property type="molecule type" value="Genomic_DNA"/>
</dbReference>
<feature type="transmembrane region" description="Helical" evidence="1">
    <location>
        <begin position="48"/>
        <end position="72"/>
    </location>
</feature>
<dbReference type="AlphaFoldDB" id="A0A6C0F5Y7"/>
<feature type="transmembrane region" description="Helical" evidence="1">
    <location>
        <begin position="20"/>
        <end position="41"/>
    </location>
</feature>
<keyword evidence="1" id="KW-0472">Membrane</keyword>
<name>A0A6C0F5Y7_9ZZZZ</name>
<sequence>MDVLFGLVLLWAFYTLYKYVMTANYSAIIVSIVIYFLLSLLIKNKTTVLLLTITFTNCFLLCKLLNRIFSIIKVLTKKPM</sequence>
<reference evidence="2" key="1">
    <citation type="journal article" date="2020" name="Nature">
        <title>Giant virus diversity and host interactions through global metagenomics.</title>
        <authorList>
            <person name="Schulz F."/>
            <person name="Roux S."/>
            <person name="Paez-Espino D."/>
            <person name="Jungbluth S."/>
            <person name="Walsh D.A."/>
            <person name="Denef V.J."/>
            <person name="McMahon K.D."/>
            <person name="Konstantinidis K.T."/>
            <person name="Eloe-Fadrosh E.A."/>
            <person name="Kyrpides N.C."/>
            <person name="Woyke T."/>
        </authorList>
    </citation>
    <scope>NUCLEOTIDE SEQUENCE</scope>
    <source>
        <strain evidence="2">GVMAG-M-3300009182-46</strain>
    </source>
</reference>
<organism evidence="2">
    <name type="scientific">viral metagenome</name>
    <dbReference type="NCBI Taxonomy" id="1070528"/>
    <lineage>
        <taxon>unclassified sequences</taxon>
        <taxon>metagenomes</taxon>
        <taxon>organismal metagenomes</taxon>
    </lineage>
</organism>
<proteinExistence type="predicted"/>
<protein>
    <submittedName>
        <fullName evidence="2">Uncharacterized protein</fullName>
    </submittedName>
</protein>
<evidence type="ECO:0000313" key="2">
    <source>
        <dbReference type="EMBL" id="QHT36033.1"/>
    </source>
</evidence>
<accession>A0A6C0F5Y7</accession>
<evidence type="ECO:0000256" key="1">
    <source>
        <dbReference type="SAM" id="Phobius"/>
    </source>
</evidence>
<keyword evidence="1" id="KW-1133">Transmembrane helix</keyword>